<proteinExistence type="predicted"/>
<keyword evidence="1" id="KW-0031">Aminopeptidase</keyword>
<dbReference type="CDD" id="cd01066">
    <property type="entry name" value="APP_MetAP"/>
    <property type="match status" value="1"/>
</dbReference>
<reference evidence="2" key="1">
    <citation type="submission" date="2017-02" db="EMBL/GenBank/DDBJ databases">
        <authorList>
            <person name="Varghese N."/>
            <person name="Submissions S."/>
        </authorList>
    </citation>
    <scope>NUCLEOTIDE SEQUENCE [LARGE SCALE GENOMIC DNA]</scope>
    <source>
        <strain evidence="2">ATCC 25662</strain>
    </source>
</reference>
<dbReference type="GO" id="GO:0004177">
    <property type="term" value="F:aminopeptidase activity"/>
    <property type="evidence" value="ECO:0007669"/>
    <property type="project" value="UniProtKB-KW"/>
</dbReference>
<dbReference type="STRING" id="118967.SAMN02745191_1670"/>
<dbReference type="EMBL" id="FUWY01000004">
    <property type="protein sequence ID" value="SJZ79560.1"/>
    <property type="molecule type" value="Genomic_DNA"/>
</dbReference>
<dbReference type="InterPro" id="IPR036005">
    <property type="entry name" value="Creatinase/aminopeptidase-like"/>
</dbReference>
<dbReference type="Proteomes" id="UP000243297">
    <property type="component" value="Unassembled WGS sequence"/>
</dbReference>
<dbReference type="Gene3D" id="3.90.230.10">
    <property type="entry name" value="Creatinase/methionine aminopeptidase superfamily"/>
    <property type="match status" value="1"/>
</dbReference>
<keyword evidence="1" id="KW-0378">Hydrolase</keyword>
<protein>
    <submittedName>
        <fullName evidence="1">Xaa-Pro aminopeptidase</fullName>
    </submittedName>
</protein>
<dbReference type="SUPFAM" id="SSF55920">
    <property type="entry name" value="Creatinase/aminopeptidase"/>
    <property type="match status" value="1"/>
</dbReference>
<gene>
    <name evidence="1" type="ORF">SAMN02745191_1670</name>
</gene>
<evidence type="ECO:0000313" key="2">
    <source>
        <dbReference type="Proteomes" id="UP000243297"/>
    </source>
</evidence>
<accession>A0A1T4NJV8</accession>
<keyword evidence="1" id="KW-0645">Protease</keyword>
<dbReference type="RefSeq" id="WP_078712061.1">
    <property type="nucleotide sequence ID" value="NZ_FUWY01000004.1"/>
</dbReference>
<organism evidence="1 2">
    <name type="scientific">Anaerorhabdus furcosa</name>
    <dbReference type="NCBI Taxonomy" id="118967"/>
    <lineage>
        <taxon>Bacteria</taxon>
        <taxon>Bacillati</taxon>
        <taxon>Bacillota</taxon>
        <taxon>Erysipelotrichia</taxon>
        <taxon>Erysipelotrichales</taxon>
        <taxon>Erysipelotrichaceae</taxon>
        <taxon>Anaerorhabdus</taxon>
    </lineage>
</organism>
<evidence type="ECO:0000313" key="1">
    <source>
        <dbReference type="EMBL" id="SJZ79560.1"/>
    </source>
</evidence>
<keyword evidence="2" id="KW-1185">Reference proteome</keyword>
<sequence>MNKTIKLIEVEEPKFDNPEVCVELSDATIQERLSKILLEMKRRKLRQLLVYGDSEHGGNFEYLVGYFPRFEEALLLIKDTGEVSLILGNENLNKAAKARIKNTPIHVSLFSLPHQPNREDRTFAELLIDAGLESNVKTGIVGWKMFTSKKENQNMFDVPYFIVDTVMNIVANKDLVSNEISLFIGENGVRVTNNANEIAHYEYGASLASDCILDAMNHVVEGVTEFELGSHLEKNGQHHSVVTIAASGTRYIRGNMYPTNKKVQLGDPISLTIGYRGGLSSRAGYAVHGLHELPKGKEDYLDQIAIPYFRAYITWLNQIRIGMTGSEMFDLVEHVLPQSIYNWTLNPGHLSAEEEWLTSPIYKDSTDIIQSGMIFQVDIIPSIDGYAGANAESTIVLADDNLKAEIKKAYPEMWKRMEKRREYIETRLGIELSPDVLPMCSTLAYFRPYLLNHQCALCYIYNGEKV</sequence>
<dbReference type="AlphaFoldDB" id="A0A1T4NJV8"/>
<name>A0A1T4NJV8_9FIRM</name>